<dbReference type="AlphaFoldDB" id="A0A1T5BZM9"/>
<gene>
    <name evidence="1" type="ORF">SAMN05660293_00735</name>
</gene>
<dbReference type="RefSeq" id="WP_082213284.1">
    <property type="nucleotide sequence ID" value="NZ_FUZA01000001.1"/>
</dbReference>
<name>A0A1T5BZM9_9BACT</name>
<organism evidence="1 2">
    <name type="scientific">Dyadobacter psychrophilus</name>
    <dbReference type="NCBI Taxonomy" id="651661"/>
    <lineage>
        <taxon>Bacteria</taxon>
        <taxon>Pseudomonadati</taxon>
        <taxon>Bacteroidota</taxon>
        <taxon>Cytophagia</taxon>
        <taxon>Cytophagales</taxon>
        <taxon>Spirosomataceae</taxon>
        <taxon>Dyadobacter</taxon>
    </lineage>
</organism>
<keyword evidence="2" id="KW-1185">Reference proteome</keyword>
<evidence type="ECO:0000313" key="1">
    <source>
        <dbReference type="EMBL" id="SKB52350.1"/>
    </source>
</evidence>
<accession>A0A1T5BZM9</accession>
<dbReference type="STRING" id="651661.SAMN05660293_00735"/>
<proteinExistence type="predicted"/>
<dbReference type="EMBL" id="FUZA01000001">
    <property type="protein sequence ID" value="SKB52350.1"/>
    <property type="molecule type" value="Genomic_DNA"/>
</dbReference>
<dbReference type="OrthoDB" id="962802at2"/>
<evidence type="ECO:0000313" key="2">
    <source>
        <dbReference type="Proteomes" id="UP000190897"/>
    </source>
</evidence>
<reference evidence="2" key="1">
    <citation type="submission" date="2017-02" db="EMBL/GenBank/DDBJ databases">
        <authorList>
            <person name="Varghese N."/>
            <person name="Submissions S."/>
        </authorList>
    </citation>
    <scope>NUCLEOTIDE SEQUENCE [LARGE SCALE GENOMIC DNA]</scope>
    <source>
        <strain evidence="2">DSM 22270</strain>
    </source>
</reference>
<dbReference type="Proteomes" id="UP000190897">
    <property type="component" value="Unassembled WGS sequence"/>
</dbReference>
<sequence length="74" mass="8523">MSKRLIRISAKDIYSSLEKLLKIEINAVMDNGNTHFGKLESFTKEHLLIRDTRNHAHLIPLPSLYEIVYDAGSR</sequence>
<protein>
    <submittedName>
        <fullName evidence="1">Uncharacterized protein</fullName>
    </submittedName>
</protein>